<name>A0A9X9BYQ6_9GAMM</name>
<evidence type="ECO:0000313" key="2">
    <source>
        <dbReference type="Proteomes" id="UP000321307"/>
    </source>
</evidence>
<gene>
    <name evidence="1" type="ORF">FOT63_22080</name>
</gene>
<dbReference type="EMBL" id="VOUP01000016">
    <property type="protein sequence ID" value="TXE25897.1"/>
    <property type="molecule type" value="Genomic_DNA"/>
</dbReference>
<dbReference type="Pfam" id="PF05810">
    <property type="entry name" value="NinF"/>
    <property type="match status" value="1"/>
</dbReference>
<accession>A0A9X9BYQ6</accession>
<dbReference type="InterPro" id="IPR008712">
    <property type="entry name" value="NinF"/>
</dbReference>
<dbReference type="AlphaFoldDB" id="A0A9X9BYQ6"/>
<protein>
    <submittedName>
        <fullName evidence="1">Protein ninF</fullName>
    </submittedName>
</protein>
<comment type="caution">
    <text evidence="1">The sequence shown here is derived from an EMBL/GenBank/DDBJ whole genome shotgun (WGS) entry which is preliminary data.</text>
</comment>
<proteinExistence type="predicted"/>
<organism evidence="1 2">
    <name type="scientific">Serratia ureilytica</name>
    <dbReference type="NCBI Taxonomy" id="300181"/>
    <lineage>
        <taxon>Bacteria</taxon>
        <taxon>Pseudomonadati</taxon>
        <taxon>Pseudomonadota</taxon>
        <taxon>Gammaproteobacteria</taxon>
        <taxon>Enterobacterales</taxon>
        <taxon>Yersiniaceae</taxon>
        <taxon>Serratia</taxon>
    </lineage>
</organism>
<dbReference type="Proteomes" id="UP000321307">
    <property type="component" value="Unassembled WGS sequence"/>
</dbReference>
<sequence>MDGMLCADCGTPLKPDEVYVCETCDREQKKFIDSVMGEDDDG</sequence>
<reference evidence="1 2" key="1">
    <citation type="submission" date="2019-07" db="EMBL/GenBank/DDBJ databases">
        <title>Serratia strains were isolated from fresh produce.</title>
        <authorList>
            <person name="Cho G.-S."/>
            <person name="Stein M."/>
            <person name="Lee W."/>
            <person name="Suh S.H."/>
            <person name="Franz C.M.A.P."/>
        </authorList>
    </citation>
    <scope>NUCLEOTIDE SEQUENCE [LARGE SCALE GENOMIC DNA]</scope>
    <source>
        <strain evidence="1 2">S17</strain>
    </source>
</reference>
<dbReference type="RefSeq" id="WP_147838971.1">
    <property type="nucleotide sequence ID" value="NZ_VOUP01000016.1"/>
</dbReference>
<evidence type="ECO:0000313" key="1">
    <source>
        <dbReference type="EMBL" id="TXE25897.1"/>
    </source>
</evidence>